<dbReference type="Proteomes" id="UP000655225">
    <property type="component" value="Unassembled WGS sequence"/>
</dbReference>
<feature type="compositionally biased region" description="Acidic residues" evidence="1">
    <location>
        <begin position="223"/>
        <end position="243"/>
    </location>
</feature>
<dbReference type="AlphaFoldDB" id="A0A835DL15"/>
<dbReference type="EMBL" id="JABCRI010000004">
    <property type="protein sequence ID" value="KAF8407518.1"/>
    <property type="molecule type" value="Genomic_DNA"/>
</dbReference>
<name>A0A835DL15_TETSI</name>
<feature type="region of interest" description="Disordered" evidence="1">
    <location>
        <begin position="215"/>
        <end position="243"/>
    </location>
</feature>
<reference evidence="2 3" key="1">
    <citation type="submission" date="2020-04" db="EMBL/GenBank/DDBJ databases">
        <title>Plant Genome Project.</title>
        <authorList>
            <person name="Zhang R.-G."/>
        </authorList>
    </citation>
    <scope>NUCLEOTIDE SEQUENCE [LARGE SCALE GENOMIC DNA]</scope>
    <source>
        <strain evidence="2">YNK0</strain>
        <tissue evidence="2">Leaf</tissue>
    </source>
</reference>
<gene>
    <name evidence="2" type="ORF">HHK36_006652</name>
</gene>
<keyword evidence="3" id="KW-1185">Reference proteome</keyword>
<protein>
    <submittedName>
        <fullName evidence="2">Uncharacterized protein</fullName>
    </submittedName>
</protein>
<evidence type="ECO:0000313" key="3">
    <source>
        <dbReference type="Proteomes" id="UP000655225"/>
    </source>
</evidence>
<sequence length="243" mass="27533">MGLSSFVRSLVLVAFITAIFATHLGLVNSVLEVRKLRENSNRSPSPPSPIRNTAPRITEPLVGVLRIVDFDERPAMGYLYEEMHRAQEAIKTFLQYRPDTLSNLSEVMCGLLDMVEKLADNLAHVTTMTREIKVFRECEDNFGRQVAMNSCKSGLPDDDEEPPTLDTYEIEYILVEAAVPRIERQRCRRAREGGMDHEDVINETDETPVNLGIFDISSQRGQDDDEDGTQEPTQDDDDNPWLC</sequence>
<dbReference type="OrthoDB" id="10643919at2759"/>
<accession>A0A835DL15</accession>
<comment type="caution">
    <text evidence="2">The sequence shown here is derived from an EMBL/GenBank/DDBJ whole genome shotgun (WGS) entry which is preliminary data.</text>
</comment>
<organism evidence="2 3">
    <name type="scientific">Tetracentron sinense</name>
    <name type="common">Spur-leaf</name>
    <dbReference type="NCBI Taxonomy" id="13715"/>
    <lineage>
        <taxon>Eukaryota</taxon>
        <taxon>Viridiplantae</taxon>
        <taxon>Streptophyta</taxon>
        <taxon>Embryophyta</taxon>
        <taxon>Tracheophyta</taxon>
        <taxon>Spermatophyta</taxon>
        <taxon>Magnoliopsida</taxon>
        <taxon>Trochodendrales</taxon>
        <taxon>Trochodendraceae</taxon>
        <taxon>Tetracentron</taxon>
    </lineage>
</organism>
<proteinExistence type="predicted"/>
<evidence type="ECO:0000313" key="2">
    <source>
        <dbReference type="EMBL" id="KAF8407518.1"/>
    </source>
</evidence>
<evidence type="ECO:0000256" key="1">
    <source>
        <dbReference type="SAM" id="MobiDB-lite"/>
    </source>
</evidence>